<dbReference type="VEuPathDB" id="FungiDB:CLCR_02391"/>
<comment type="similarity">
    <text evidence="1">Belongs to the SUN family.</text>
</comment>
<dbReference type="EMBL" id="LGRB01000014">
    <property type="protein sequence ID" value="OCT47257.1"/>
    <property type="molecule type" value="Genomic_DNA"/>
</dbReference>
<dbReference type="InterPro" id="IPR053088">
    <property type="entry name" value="Beta-glucosidase/SUN-like"/>
</dbReference>
<organism evidence="4 5">
    <name type="scientific">Cladophialophora carrionii</name>
    <dbReference type="NCBI Taxonomy" id="86049"/>
    <lineage>
        <taxon>Eukaryota</taxon>
        <taxon>Fungi</taxon>
        <taxon>Dikarya</taxon>
        <taxon>Ascomycota</taxon>
        <taxon>Pezizomycotina</taxon>
        <taxon>Eurotiomycetes</taxon>
        <taxon>Chaetothyriomycetidae</taxon>
        <taxon>Chaetothyriales</taxon>
        <taxon>Herpotrichiellaceae</taxon>
        <taxon>Cladophialophora</taxon>
    </lineage>
</organism>
<dbReference type="PANTHER" id="PTHR31654">
    <property type="entry name" value="SECRETED BETA-GLUCOSIDASE ADG3-RELATED"/>
    <property type="match status" value="1"/>
</dbReference>
<gene>
    <name evidence="4" type="ORF">CLCR_02391</name>
</gene>
<dbReference type="eggNOG" id="ENOG502QWHV">
    <property type="taxonomic scope" value="Eukaryota"/>
</dbReference>
<dbReference type="PANTHER" id="PTHR31654:SF0">
    <property type="entry name" value="SECRETED BETA-GLUCOSIDASE ADG3-RELATED"/>
    <property type="match status" value="1"/>
</dbReference>
<accession>A0A1C1CFN0</accession>
<dbReference type="AlphaFoldDB" id="A0A1C1CFN0"/>
<name>A0A1C1CFN0_9EURO</name>
<dbReference type="InterPro" id="IPR005556">
    <property type="entry name" value="SUN"/>
</dbReference>
<dbReference type="Pfam" id="PF03856">
    <property type="entry name" value="SUN"/>
    <property type="match status" value="1"/>
</dbReference>
<evidence type="ECO:0000256" key="2">
    <source>
        <dbReference type="SAM" id="MobiDB-lite"/>
    </source>
</evidence>
<dbReference type="STRING" id="86049.A0A1C1CFN0"/>
<keyword evidence="5" id="KW-1185">Reference proteome</keyword>
<sequence>MRQRTITSSASALLLLIATVVSAKHSGIHEHLEALHKRHRASREVAARSTVENGEQGVEIRAIPETTSSNVNVEKRQGQCAFPTDAGLVPVTPGRQNGGWAMSPDQPCTPGSYCPYACPPGQVSMQWDPSATSYSYPKSMNGGLYCDSNGNIQKPFSNKPYCQPTSSNIGVQNNAGGVVAFCQTVLPGNEAMLIPTSVTSYASLAVPDPSYWCETAAHYYINPPGISTDEACVWGSSSNPYGNWSPYVAGANADNSGNTYIKLGWNPIYLEPTTPFRNEVPTWGVKIDCPNGGCNGLPCAIDPSQNGVNEMTGGSSKGAGGGAFCVVTVSPGATANFVIFNAGGDQSDGNSGSSGWGHSSSAGANNNNNNGGQFFSQTSSSSPSPTDSSSSSQPTSSQAPTTSSAPTSSEDSWTSSSALTTSSYPAALTMTAPTTTEYGTRLPSESPYYSLFNHTTYAVPTLGSGGLPAEATAVPSGPSASAISSMVPGTGAASTVRNSAVSILSALALCAVAAL</sequence>
<comment type="caution">
    <text evidence="4">The sequence shown here is derived from an EMBL/GenBank/DDBJ whole genome shotgun (WGS) entry which is preliminary data.</text>
</comment>
<dbReference type="VEuPathDB" id="FungiDB:G647_02172"/>
<feature type="region of interest" description="Disordered" evidence="2">
    <location>
        <begin position="348"/>
        <end position="417"/>
    </location>
</feature>
<proteinExistence type="inferred from homology"/>
<dbReference type="Proteomes" id="UP000094526">
    <property type="component" value="Unassembled WGS sequence"/>
</dbReference>
<feature type="signal peptide" evidence="3">
    <location>
        <begin position="1"/>
        <end position="23"/>
    </location>
</feature>
<keyword evidence="3" id="KW-0732">Signal</keyword>
<feature type="chain" id="PRO_5008650786" evidence="3">
    <location>
        <begin position="24"/>
        <end position="515"/>
    </location>
</feature>
<evidence type="ECO:0000256" key="3">
    <source>
        <dbReference type="SAM" id="SignalP"/>
    </source>
</evidence>
<evidence type="ECO:0000313" key="5">
    <source>
        <dbReference type="Proteomes" id="UP000094526"/>
    </source>
</evidence>
<reference evidence="5" key="1">
    <citation type="submission" date="2015-07" db="EMBL/GenBank/DDBJ databases">
        <authorList>
            <person name="Teixeira M.M."/>
            <person name="Souza R.C."/>
            <person name="Almeida L.G."/>
            <person name="Vicente V.A."/>
            <person name="de Hoog S."/>
            <person name="Bocca A.L."/>
            <person name="de Almeida S.R."/>
            <person name="Vasconcelos A.T."/>
            <person name="Felipe M.S."/>
        </authorList>
    </citation>
    <scope>NUCLEOTIDE SEQUENCE [LARGE SCALE GENOMIC DNA]</scope>
    <source>
        <strain evidence="5">KSF</strain>
    </source>
</reference>
<dbReference type="OrthoDB" id="5554151at2759"/>
<evidence type="ECO:0000256" key="1">
    <source>
        <dbReference type="ARBA" id="ARBA00010579"/>
    </source>
</evidence>
<protein>
    <submittedName>
        <fullName evidence="4">Putative SUN domain protein (Adg3)</fullName>
    </submittedName>
</protein>
<evidence type="ECO:0000313" key="4">
    <source>
        <dbReference type="EMBL" id="OCT47257.1"/>
    </source>
</evidence>